<reference evidence="2 3" key="1">
    <citation type="journal article" date="2013" name="Nature">
        <title>Anaerobic oxidation of methane coupled to nitrate reduction in a novel archaeal lineage.</title>
        <authorList>
            <person name="Haroon M.F."/>
            <person name="Hu S."/>
            <person name="Shi Y."/>
            <person name="Imelfort M."/>
            <person name="Keller J."/>
            <person name="Hugenholtz P."/>
            <person name="Yuan Z."/>
            <person name="Tyson G.W."/>
        </authorList>
    </citation>
    <scope>NUCLEOTIDE SEQUENCE [LARGE SCALE GENOMIC DNA]</scope>
    <source>
        <strain evidence="2 3">ANME-2d</strain>
    </source>
</reference>
<comment type="caution">
    <text evidence="2">The sequence shown here is derived from an EMBL/GenBank/DDBJ whole genome shotgun (WGS) entry which is preliminary data.</text>
</comment>
<dbReference type="OrthoDB" id="63175at2157"/>
<dbReference type="Proteomes" id="UP000027153">
    <property type="component" value="Unassembled WGS sequence"/>
</dbReference>
<dbReference type="RefSeq" id="WP_081810158.1">
    <property type="nucleotide sequence ID" value="NZ_JMIY01000002.1"/>
</dbReference>
<dbReference type="AlphaFoldDB" id="A0A062VAL6"/>
<evidence type="ECO:0000313" key="2">
    <source>
        <dbReference type="EMBL" id="KCZ72774.1"/>
    </source>
</evidence>
<dbReference type="Pfam" id="PF08821">
    <property type="entry name" value="CGGC"/>
    <property type="match status" value="1"/>
</dbReference>
<dbReference type="GO" id="GO:0015979">
    <property type="term" value="P:photosynthesis"/>
    <property type="evidence" value="ECO:0007669"/>
    <property type="project" value="InterPro"/>
</dbReference>
<dbReference type="InterPro" id="IPR014925">
    <property type="entry name" value="CGGC_dom"/>
</dbReference>
<accession>A0A062VAL6</accession>
<evidence type="ECO:0000313" key="3">
    <source>
        <dbReference type="Proteomes" id="UP000027153"/>
    </source>
</evidence>
<dbReference type="Gene3D" id="1.10.8.550">
    <property type="entry name" value="Proto-chlorophyllide reductase 57 kD subunit B"/>
    <property type="match status" value="1"/>
</dbReference>
<gene>
    <name evidence="2" type="ORF">ANME2D_01208</name>
</gene>
<name>A0A062VAL6_9EURY</name>
<dbReference type="InterPro" id="IPR013580">
    <property type="entry name" value="LI-POR_suB-like_C"/>
</dbReference>
<sequence>MEWEPGAAKELEKIPENVRKMAKMGIETSVERKGKNTVTIEDVKEAAERVGALMGKDEKTTKIAIVRCDIVSETCPGVACFKAFNKRKIRFSEYGPDAEIIGFFTCGGCPGRRVYRLVDSLLRHGVDVIHLSSCMLMESSYPKCPHLDGIRQMILKKGVRIVEGTHH</sequence>
<proteinExistence type="predicted"/>
<protein>
    <submittedName>
        <fullName evidence="2">Putative metal-binding protein</fullName>
    </submittedName>
</protein>
<dbReference type="InterPro" id="IPR042298">
    <property type="entry name" value="P-CP_red_C"/>
</dbReference>
<evidence type="ECO:0000259" key="1">
    <source>
        <dbReference type="SMART" id="SM01078"/>
    </source>
</evidence>
<organism evidence="2 3">
    <name type="scientific">Candidatus Methanoperedens nitratireducens</name>
    <dbReference type="NCBI Taxonomy" id="1392998"/>
    <lineage>
        <taxon>Archaea</taxon>
        <taxon>Methanobacteriati</taxon>
        <taxon>Methanobacteriota</taxon>
        <taxon>Stenosarchaea group</taxon>
        <taxon>Methanomicrobia</taxon>
        <taxon>Methanosarcinales</taxon>
        <taxon>ANME-2 cluster</taxon>
        <taxon>Candidatus Methanoperedentaceae</taxon>
        <taxon>Candidatus Methanoperedens</taxon>
    </lineage>
</organism>
<dbReference type="SMART" id="SM01078">
    <property type="entry name" value="CGGC"/>
    <property type="match status" value="1"/>
</dbReference>
<dbReference type="EMBL" id="JMIY01000002">
    <property type="protein sequence ID" value="KCZ72774.1"/>
    <property type="molecule type" value="Genomic_DNA"/>
</dbReference>
<dbReference type="Pfam" id="PF08369">
    <property type="entry name" value="PCP_red"/>
    <property type="match status" value="1"/>
</dbReference>
<keyword evidence="3" id="KW-1185">Reference proteome</keyword>
<dbReference type="PATRIC" id="fig|1392998.3.peg.1374"/>
<dbReference type="GO" id="GO:0016491">
    <property type="term" value="F:oxidoreductase activity"/>
    <property type="evidence" value="ECO:0007669"/>
    <property type="project" value="InterPro"/>
</dbReference>
<dbReference type="GO" id="GO:0015995">
    <property type="term" value="P:chlorophyll biosynthetic process"/>
    <property type="evidence" value="ECO:0007669"/>
    <property type="project" value="InterPro"/>
</dbReference>
<feature type="domain" description="CGGC" evidence="1">
    <location>
        <begin position="62"/>
        <end position="166"/>
    </location>
</feature>